<feature type="transmembrane region" description="Helical" evidence="1">
    <location>
        <begin position="7"/>
        <end position="26"/>
    </location>
</feature>
<name>A0A926QJY1_9BACL</name>
<sequence>MRPDTLRILNLLQLLSEIGIGIGYLLGLIPFVYLWSSAWVIPLVFVSLVLALLTRNGTTNMTIINVVLSFLSYIPVVGYAFRAAGIVISWINIRAITNGRSRGAY</sequence>
<feature type="transmembrane region" description="Helical" evidence="1">
    <location>
        <begin position="66"/>
        <end position="91"/>
    </location>
</feature>
<gene>
    <name evidence="2" type="ORF">ICC18_18015</name>
</gene>
<feature type="transmembrane region" description="Helical" evidence="1">
    <location>
        <begin position="32"/>
        <end position="54"/>
    </location>
</feature>
<dbReference type="EMBL" id="JACVVD010000006">
    <property type="protein sequence ID" value="MBD0382015.1"/>
    <property type="molecule type" value="Genomic_DNA"/>
</dbReference>
<evidence type="ECO:0000256" key="1">
    <source>
        <dbReference type="SAM" id="Phobius"/>
    </source>
</evidence>
<dbReference type="Proteomes" id="UP000650466">
    <property type="component" value="Unassembled WGS sequence"/>
</dbReference>
<dbReference type="RefSeq" id="WP_188175812.1">
    <property type="nucleotide sequence ID" value="NZ_JACVVD010000006.1"/>
</dbReference>
<organism evidence="2 3">
    <name type="scientific">Paenibacillus sedimenti</name>
    <dbReference type="NCBI Taxonomy" id="2770274"/>
    <lineage>
        <taxon>Bacteria</taxon>
        <taxon>Bacillati</taxon>
        <taxon>Bacillota</taxon>
        <taxon>Bacilli</taxon>
        <taxon>Bacillales</taxon>
        <taxon>Paenibacillaceae</taxon>
        <taxon>Paenibacillus</taxon>
    </lineage>
</organism>
<reference evidence="2" key="1">
    <citation type="submission" date="2020-09" db="EMBL/GenBank/DDBJ databases">
        <title>Draft Genome Sequence of Paenibacillus sp. WST5.</title>
        <authorList>
            <person name="Bao Z."/>
        </authorList>
    </citation>
    <scope>NUCLEOTIDE SEQUENCE</scope>
    <source>
        <strain evidence="2">WST5</strain>
    </source>
</reference>
<evidence type="ECO:0000313" key="3">
    <source>
        <dbReference type="Proteomes" id="UP000650466"/>
    </source>
</evidence>
<keyword evidence="1" id="KW-1133">Transmembrane helix</keyword>
<dbReference type="AlphaFoldDB" id="A0A926QJY1"/>
<keyword evidence="1" id="KW-0472">Membrane</keyword>
<keyword evidence="1" id="KW-0812">Transmembrane</keyword>
<keyword evidence="3" id="KW-1185">Reference proteome</keyword>
<comment type="caution">
    <text evidence="2">The sequence shown here is derived from an EMBL/GenBank/DDBJ whole genome shotgun (WGS) entry which is preliminary data.</text>
</comment>
<proteinExistence type="predicted"/>
<evidence type="ECO:0000313" key="2">
    <source>
        <dbReference type="EMBL" id="MBD0382015.1"/>
    </source>
</evidence>
<accession>A0A926QJY1</accession>
<protein>
    <submittedName>
        <fullName evidence="2">Uncharacterized protein</fullName>
    </submittedName>
</protein>